<dbReference type="AlphaFoldDB" id="A0A7D9JMT8"/>
<keyword evidence="3" id="KW-1185">Reference proteome</keyword>
<feature type="compositionally biased region" description="Basic and acidic residues" evidence="1">
    <location>
        <begin position="74"/>
        <end position="92"/>
    </location>
</feature>
<dbReference type="EMBL" id="CACRXK020018252">
    <property type="protein sequence ID" value="CAB4032246.1"/>
    <property type="molecule type" value="Genomic_DNA"/>
</dbReference>
<gene>
    <name evidence="2" type="ORF">PACLA_8A018482</name>
</gene>
<reference evidence="2" key="1">
    <citation type="submission" date="2020-04" db="EMBL/GenBank/DDBJ databases">
        <authorList>
            <person name="Alioto T."/>
            <person name="Alioto T."/>
            <person name="Gomez Garrido J."/>
        </authorList>
    </citation>
    <scope>NUCLEOTIDE SEQUENCE</scope>
    <source>
        <strain evidence="2">A484AB</strain>
    </source>
</reference>
<comment type="caution">
    <text evidence="2">The sequence shown here is derived from an EMBL/GenBank/DDBJ whole genome shotgun (WGS) entry which is preliminary data.</text>
</comment>
<evidence type="ECO:0000313" key="2">
    <source>
        <dbReference type="EMBL" id="CAB4032246.1"/>
    </source>
</evidence>
<accession>A0A7D9JMT8</accession>
<feature type="region of interest" description="Disordered" evidence="1">
    <location>
        <begin position="43"/>
        <end position="92"/>
    </location>
</feature>
<organism evidence="2 3">
    <name type="scientific">Paramuricea clavata</name>
    <name type="common">Red gorgonian</name>
    <name type="synonym">Violescent sea-whip</name>
    <dbReference type="NCBI Taxonomy" id="317549"/>
    <lineage>
        <taxon>Eukaryota</taxon>
        <taxon>Metazoa</taxon>
        <taxon>Cnidaria</taxon>
        <taxon>Anthozoa</taxon>
        <taxon>Octocorallia</taxon>
        <taxon>Malacalcyonacea</taxon>
        <taxon>Plexauridae</taxon>
        <taxon>Paramuricea</taxon>
    </lineage>
</organism>
<evidence type="ECO:0000313" key="3">
    <source>
        <dbReference type="Proteomes" id="UP001152795"/>
    </source>
</evidence>
<sequence>MAKQKKEAVLMVNELDLLDTANSQRPDTVERVFEEFQVDPECSFEPKAGSKKRQRGRPKKPSVSVYDESDVSSNDERRDASDKRPDWIRKRPSKDFVKSLEKTIKQRRTKVESLQKIGETKCYDGEIRSENSVCRPDGKKER</sequence>
<protein>
    <submittedName>
        <fullName evidence="2">Uncharacterized protein</fullName>
    </submittedName>
</protein>
<evidence type="ECO:0000256" key="1">
    <source>
        <dbReference type="SAM" id="MobiDB-lite"/>
    </source>
</evidence>
<name>A0A7D9JMT8_PARCT</name>
<dbReference type="Proteomes" id="UP001152795">
    <property type="component" value="Unassembled WGS sequence"/>
</dbReference>
<feature type="compositionally biased region" description="Basic residues" evidence="1">
    <location>
        <begin position="49"/>
        <end position="60"/>
    </location>
</feature>
<proteinExistence type="predicted"/>